<feature type="domain" description="DAGKc" evidence="5">
    <location>
        <begin position="168"/>
        <end position="315"/>
    </location>
</feature>
<dbReference type="PANTHER" id="PTHR12358:SF112">
    <property type="entry name" value="LD11247P-RELATED"/>
    <property type="match status" value="1"/>
</dbReference>
<dbReference type="GO" id="GO:0005737">
    <property type="term" value="C:cytoplasm"/>
    <property type="evidence" value="ECO:0007669"/>
    <property type="project" value="TreeGrafter"/>
</dbReference>
<name>A0A8I6S5E3_CIMLE</name>
<proteinExistence type="predicted"/>
<dbReference type="SUPFAM" id="SSF111331">
    <property type="entry name" value="NAD kinase/diacylglycerol kinase-like"/>
    <property type="match status" value="1"/>
</dbReference>
<keyword evidence="4" id="KW-0067">ATP-binding</keyword>
<reference evidence="6" key="1">
    <citation type="submission" date="2022-01" db="UniProtKB">
        <authorList>
            <consortium name="EnsemblMetazoa"/>
        </authorList>
    </citation>
    <scope>IDENTIFICATION</scope>
</reference>
<dbReference type="CTD" id="326219"/>
<dbReference type="InterPro" id="IPR017438">
    <property type="entry name" value="ATP-NAD_kinase_N"/>
</dbReference>
<dbReference type="GO" id="GO:0005524">
    <property type="term" value="F:ATP binding"/>
    <property type="evidence" value="ECO:0007669"/>
    <property type="project" value="UniProtKB-KW"/>
</dbReference>
<dbReference type="GeneID" id="106671133"/>
<keyword evidence="1" id="KW-0808">Transferase</keyword>
<evidence type="ECO:0000256" key="2">
    <source>
        <dbReference type="ARBA" id="ARBA00022741"/>
    </source>
</evidence>
<dbReference type="InterPro" id="IPR050187">
    <property type="entry name" value="Lipid_Phosphate_FormReg"/>
</dbReference>
<keyword evidence="2" id="KW-0547">Nucleotide-binding</keyword>
<dbReference type="Gene3D" id="3.40.50.10330">
    <property type="entry name" value="Probable inorganic polyphosphate/atp-NAD kinase, domain 1"/>
    <property type="match status" value="1"/>
</dbReference>
<dbReference type="Gene3D" id="2.60.200.40">
    <property type="match status" value="1"/>
</dbReference>
<evidence type="ECO:0000256" key="4">
    <source>
        <dbReference type="ARBA" id="ARBA00022840"/>
    </source>
</evidence>
<dbReference type="GO" id="GO:0046512">
    <property type="term" value="P:sphingosine biosynthetic process"/>
    <property type="evidence" value="ECO:0007669"/>
    <property type="project" value="TreeGrafter"/>
</dbReference>
<dbReference type="RefSeq" id="XP_014257462.1">
    <property type="nucleotide sequence ID" value="XM_014401976.2"/>
</dbReference>
<dbReference type="GO" id="GO:0001727">
    <property type="term" value="F:lipid kinase activity"/>
    <property type="evidence" value="ECO:0007669"/>
    <property type="project" value="TreeGrafter"/>
</dbReference>
<evidence type="ECO:0000256" key="1">
    <source>
        <dbReference type="ARBA" id="ARBA00022679"/>
    </source>
</evidence>
<dbReference type="PANTHER" id="PTHR12358">
    <property type="entry name" value="SPHINGOSINE KINASE"/>
    <property type="match status" value="1"/>
</dbReference>
<keyword evidence="7" id="KW-1185">Reference proteome</keyword>
<dbReference type="OrthoDB" id="3853857at2759"/>
<accession>A0A8I6S5E3</accession>
<dbReference type="GO" id="GO:0016020">
    <property type="term" value="C:membrane"/>
    <property type="evidence" value="ECO:0007669"/>
    <property type="project" value="TreeGrafter"/>
</dbReference>
<dbReference type="InterPro" id="IPR045540">
    <property type="entry name" value="YegS/DAGK_C"/>
</dbReference>
<dbReference type="InterPro" id="IPR016064">
    <property type="entry name" value="NAD/diacylglycerol_kinase_sf"/>
</dbReference>
<dbReference type="EnsemblMetazoa" id="XM_014401976.2">
    <property type="protein sequence ID" value="XP_014257462.1"/>
    <property type="gene ID" value="LOC106671133"/>
</dbReference>
<dbReference type="AlphaFoldDB" id="A0A8I6S5E3"/>
<dbReference type="KEGG" id="clec:106671133"/>
<evidence type="ECO:0000313" key="7">
    <source>
        <dbReference type="Proteomes" id="UP000494040"/>
    </source>
</evidence>
<evidence type="ECO:0000313" key="6">
    <source>
        <dbReference type="EnsemblMetazoa" id="XP_014257462.1"/>
    </source>
</evidence>
<dbReference type="Pfam" id="PF00781">
    <property type="entry name" value="DAGK_cat"/>
    <property type="match status" value="1"/>
</dbReference>
<dbReference type="Proteomes" id="UP000494040">
    <property type="component" value="Unassembled WGS sequence"/>
</dbReference>
<dbReference type="Pfam" id="PF19279">
    <property type="entry name" value="YegS_C"/>
    <property type="match status" value="1"/>
</dbReference>
<evidence type="ECO:0000259" key="5">
    <source>
        <dbReference type="PROSITE" id="PS50146"/>
    </source>
</evidence>
<organism evidence="6 7">
    <name type="scientific">Cimex lectularius</name>
    <name type="common">Bed bug</name>
    <name type="synonym">Acanthia lectularia</name>
    <dbReference type="NCBI Taxonomy" id="79782"/>
    <lineage>
        <taxon>Eukaryota</taxon>
        <taxon>Metazoa</taxon>
        <taxon>Ecdysozoa</taxon>
        <taxon>Arthropoda</taxon>
        <taxon>Hexapoda</taxon>
        <taxon>Insecta</taxon>
        <taxon>Pterygota</taxon>
        <taxon>Neoptera</taxon>
        <taxon>Paraneoptera</taxon>
        <taxon>Hemiptera</taxon>
        <taxon>Heteroptera</taxon>
        <taxon>Panheteroptera</taxon>
        <taxon>Cimicomorpha</taxon>
        <taxon>Cimicidae</taxon>
        <taxon>Cimex</taxon>
    </lineage>
</organism>
<sequence>MEPDDEISPSPTLEETFYILSKKNKVYRVKLSEKGLCLQKESNGNVKTERIALEDIVGCRCVRSKRLDQKCVWRPTSKKNKKSEDADWEQAEISADLYIYAYLLKKGKVKSGKRRERTVITLRFRSFDKYDENMKEAQRWKVTIKYFLHALSSSSHPSSYFKPLDSKIIENKILVIINPKSGIGRGRELFQNKVVPLLTEADLNYDIHVTTCRDDARNFVRTQNLWQYMGGVVCIGGDGILHEVINGIMERPDWEILFSELKLGPIPSGSGNGLAKSIAYSHNEPFDQNPVLVSTLNVVRGFSMPLDLVRVELKSQVMYSFLSIGWGLLSDVDIESERIRQFGQQRFAVWTAAKLICLRTFKATVSYLPVVNNPATITNLDDDVDAKSILSEEGRRDSFYSIGSHKSTFLSALGSSYSSLTEETVRTFGPPSTIPPLCQPVPSNWVTLTGNFVLVHASYPSHLMTDCLFAPNAKLNDGCIWLCIVKGNISKAHLVQFLLGMSNGTHVNSSDVVFVPVSAFRLEPESNASMLTVDGEKVESGPIQAEVLPSLANVFSRAKN</sequence>
<dbReference type="OMA" id="TIWTLYR"/>
<dbReference type="PROSITE" id="PS50146">
    <property type="entry name" value="DAGK"/>
    <property type="match status" value="1"/>
</dbReference>
<keyword evidence="3" id="KW-0418">Kinase</keyword>
<dbReference type="SMART" id="SM00046">
    <property type="entry name" value="DAGKc"/>
    <property type="match status" value="1"/>
</dbReference>
<dbReference type="InterPro" id="IPR001206">
    <property type="entry name" value="Diacylglycerol_kinase_cat_dom"/>
</dbReference>
<evidence type="ECO:0000256" key="3">
    <source>
        <dbReference type="ARBA" id="ARBA00022777"/>
    </source>
</evidence>
<protein>
    <recommendedName>
        <fullName evidence="5">DAGKc domain-containing protein</fullName>
    </recommendedName>
</protein>